<dbReference type="SUPFAM" id="SSF53756">
    <property type="entry name" value="UDP-Glycosyltransferase/glycogen phosphorylase"/>
    <property type="match status" value="2"/>
</dbReference>
<dbReference type="InParanoid" id="L2GY63"/>
<dbReference type="HOGENOM" id="CLU_390882_0_0_1"/>
<dbReference type="STRING" id="948595.L2GY63"/>
<dbReference type="InterPro" id="IPR001830">
    <property type="entry name" value="Glyco_trans_20"/>
</dbReference>
<gene>
    <name evidence="1" type="ORF">VCUG_00128</name>
</gene>
<keyword evidence="2" id="KW-1185">Reference proteome</keyword>
<dbReference type="PANTHER" id="PTHR10788">
    <property type="entry name" value="TREHALOSE-6-PHOSPHATE SYNTHASE"/>
    <property type="match status" value="1"/>
</dbReference>
<sequence length="706" mass="80480">MKLIIVSNRLPISIKRTEDDFVYTRNSGGLVTGLVCVAKSIPFTWIGNIPGNFTKDEQEKIKKNLSENHSSIPLFVPDALNKRSYDGYCNKILWPLFHFFTDIVIYDNYEYYKEYNEMFCRTVLENAGDNDIVWVHDYHLMLLPALLKRQKPSLRVGFFLHIPFPSMETFKLLPEHREILLSILGSDLIAFHTLVYSYNFKQCCDAVLRDLSEEEKRQLVFKAPAANSAGCTECSSSELDRGLKVLTVVCRKCVDKMNLSEAVKECQGNQMDYREECGAKTNRDCQECAYAGAQHGSESRAQRKENRDGRKQLKADEMDRARLTKHSITTIYDALRNSTTCDTYLQRERTKENQIKDVLALSTGANNTCIECIRLNENMPKISNLRCNECKNTEGIAQETDSELESVNEEKVHTEETFANYIEQEIHVCKCTGSQTYRNDGVALHGRDDANRGVPLRIECEFGRIKIDNREIAVKRIPIGIDPNHFKNCLEKKETAGFIKKYKDLFQGKFVLLGVDRVDYIKGIPNRFSGYELFLKRNPEKKTVFVQVGVPSRTTIKEYNYLEDTIIGKVGRINSKYGGVTDNLVYYLNNSIKFEELCALYSIADMCLVSSVRDGMNLVALEFVACSQNNGILGLSEFAGTASTLPGSVFLNPWDTETIAKAIEVGIGMGPDERKRRYKVNLKNVENFTAEKWAETNINYLLNHKK</sequence>
<dbReference type="GO" id="GO:0004805">
    <property type="term" value="F:trehalose-phosphatase activity"/>
    <property type="evidence" value="ECO:0007669"/>
    <property type="project" value="TreeGrafter"/>
</dbReference>
<dbReference type="FunCoup" id="L2GY63">
    <property type="interactions" value="21"/>
</dbReference>
<dbReference type="VEuPathDB" id="MicrosporidiaDB:VCUG_00128"/>
<dbReference type="OMA" id="FTWIGNI"/>
<dbReference type="GO" id="GO:0005829">
    <property type="term" value="C:cytosol"/>
    <property type="evidence" value="ECO:0007669"/>
    <property type="project" value="TreeGrafter"/>
</dbReference>
<organism evidence="1 2">
    <name type="scientific">Vavraia culicis (isolate floridensis)</name>
    <name type="common">Microsporidian parasite</name>
    <dbReference type="NCBI Taxonomy" id="948595"/>
    <lineage>
        <taxon>Eukaryota</taxon>
        <taxon>Fungi</taxon>
        <taxon>Fungi incertae sedis</taxon>
        <taxon>Microsporidia</taxon>
        <taxon>Pleistophoridae</taxon>
        <taxon>Vavraia</taxon>
    </lineage>
</organism>
<dbReference type="GeneID" id="19878019"/>
<dbReference type="RefSeq" id="XP_008073153.1">
    <property type="nucleotide sequence ID" value="XM_008074962.1"/>
</dbReference>
<evidence type="ECO:0008006" key="3">
    <source>
        <dbReference type="Google" id="ProtNLM"/>
    </source>
</evidence>
<dbReference type="Proteomes" id="UP000011081">
    <property type="component" value="Unassembled WGS sequence"/>
</dbReference>
<dbReference type="GO" id="GO:0003825">
    <property type="term" value="F:alpha,alpha-trehalose-phosphate synthase (UDP-forming) activity"/>
    <property type="evidence" value="ECO:0007669"/>
    <property type="project" value="TreeGrafter"/>
</dbReference>
<dbReference type="Pfam" id="PF00982">
    <property type="entry name" value="Glyco_transf_20"/>
    <property type="match status" value="2"/>
</dbReference>
<evidence type="ECO:0000313" key="1">
    <source>
        <dbReference type="EMBL" id="ELA48292.1"/>
    </source>
</evidence>
<dbReference type="OrthoDB" id="755951at2759"/>
<proteinExistence type="predicted"/>
<dbReference type="PANTHER" id="PTHR10788:SF106">
    <property type="entry name" value="BCDNA.GH08860"/>
    <property type="match status" value="1"/>
</dbReference>
<dbReference type="GO" id="GO:0005992">
    <property type="term" value="P:trehalose biosynthetic process"/>
    <property type="evidence" value="ECO:0007669"/>
    <property type="project" value="InterPro"/>
</dbReference>
<evidence type="ECO:0000313" key="2">
    <source>
        <dbReference type="Proteomes" id="UP000011081"/>
    </source>
</evidence>
<reference evidence="2" key="1">
    <citation type="submission" date="2011-03" db="EMBL/GenBank/DDBJ databases">
        <title>The genome sequence of Vavraia culicis strain floridensis.</title>
        <authorList>
            <consortium name="The Broad Institute Genome Sequencing Platform"/>
            <person name="Cuomo C."/>
            <person name="Becnel J."/>
            <person name="Sanscrainte N."/>
            <person name="Young S.K."/>
            <person name="Zeng Q."/>
            <person name="Gargeya S."/>
            <person name="Fitzgerald M."/>
            <person name="Haas B."/>
            <person name="Abouelleil A."/>
            <person name="Alvarado L."/>
            <person name="Arachchi H.M."/>
            <person name="Berlin A."/>
            <person name="Chapman S.B."/>
            <person name="Gearin G."/>
            <person name="Goldberg J."/>
            <person name="Griggs A."/>
            <person name="Gujja S."/>
            <person name="Hansen M."/>
            <person name="Heiman D."/>
            <person name="Howarth C."/>
            <person name="Larimer J."/>
            <person name="Lui A."/>
            <person name="MacDonald P.J.P."/>
            <person name="McCowen C."/>
            <person name="Montmayeur A."/>
            <person name="Murphy C."/>
            <person name="Neiman D."/>
            <person name="Pearson M."/>
            <person name="Priest M."/>
            <person name="Roberts A."/>
            <person name="Saif S."/>
            <person name="Shea T."/>
            <person name="Sisk P."/>
            <person name="Stolte C."/>
            <person name="Sykes S."/>
            <person name="Wortman J."/>
            <person name="Nusbaum C."/>
            <person name="Birren B."/>
        </authorList>
    </citation>
    <scope>NUCLEOTIDE SEQUENCE [LARGE SCALE GENOMIC DNA]</scope>
    <source>
        <strain evidence="2">floridensis</strain>
    </source>
</reference>
<name>L2GY63_VAVCU</name>
<dbReference type="Gene3D" id="3.40.50.2000">
    <property type="entry name" value="Glycogen Phosphorylase B"/>
    <property type="match status" value="2"/>
</dbReference>
<protein>
    <recommendedName>
        <fullName evidence="3">Alpha,alpha-trehalose-phosphate synthase (UDP-forming)</fullName>
    </recommendedName>
</protein>
<dbReference type="AlphaFoldDB" id="L2GY63"/>
<dbReference type="EMBL" id="GL877405">
    <property type="protein sequence ID" value="ELA48292.1"/>
    <property type="molecule type" value="Genomic_DNA"/>
</dbReference>
<accession>L2GY63</accession>